<dbReference type="GO" id="GO:0000725">
    <property type="term" value="P:recombinational repair"/>
    <property type="evidence" value="ECO:0007669"/>
    <property type="project" value="TreeGrafter"/>
</dbReference>
<dbReference type="AlphaFoldDB" id="A0A7W8GHT5"/>
<evidence type="ECO:0000256" key="10">
    <source>
        <dbReference type="SAM" id="MobiDB-lite"/>
    </source>
</evidence>
<dbReference type="RefSeq" id="WP_184030810.1">
    <property type="nucleotide sequence ID" value="NZ_JACHFN010000013.1"/>
</dbReference>
<reference evidence="12 13" key="1">
    <citation type="submission" date="2020-08" db="EMBL/GenBank/DDBJ databases">
        <title>Genomic Encyclopedia of Type Strains, Phase IV (KMG-IV): sequencing the most valuable type-strain genomes for metagenomic binning, comparative biology and taxonomic classification.</title>
        <authorList>
            <person name="Goeker M."/>
        </authorList>
    </citation>
    <scope>NUCLEOTIDE SEQUENCE [LARGE SCALE GENOMIC DNA]</scope>
    <source>
        <strain evidence="12 13">DSM 101791</strain>
    </source>
</reference>
<evidence type="ECO:0000259" key="11">
    <source>
        <dbReference type="PROSITE" id="PS51198"/>
    </source>
</evidence>
<keyword evidence="13" id="KW-1185">Reference proteome</keyword>
<evidence type="ECO:0000256" key="4">
    <source>
        <dbReference type="ARBA" id="ARBA00022840"/>
    </source>
</evidence>
<dbReference type="InterPro" id="IPR027417">
    <property type="entry name" value="P-loop_NTPase"/>
</dbReference>
<comment type="catalytic activity">
    <reaction evidence="6">
        <text>Couples ATP hydrolysis with the unwinding of duplex DNA by translocating in the 3'-5' direction.</text>
        <dbReference type="EC" id="5.6.2.4"/>
    </reaction>
</comment>
<dbReference type="PROSITE" id="PS51198">
    <property type="entry name" value="UVRD_HELICASE_ATP_BIND"/>
    <property type="match status" value="1"/>
</dbReference>
<dbReference type="EC" id="5.6.2.4" evidence="7"/>
<keyword evidence="3 9" id="KW-0347">Helicase</keyword>
<dbReference type="GO" id="GO:0005829">
    <property type="term" value="C:cytosol"/>
    <property type="evidence" value="ECO:0007669"/>
    <property type="project" value="TreeGrafter"/>
</dbReference>
<feature type="binding site" evidence="9">
    <location>
        <begin position="223"/>
        <end position="230"/>
    </location>
    <ligand>
        <name>ATP</name>
        <dbReference type="ChEBI" id="CHEBI:30616"/>
    </ligand>
</feature>
<evidence type="ECO:0000256" key="1">
    <source>
        <dbReference type="ARBA" id="ARBA00022741"/>
    </source>
</evidence>
<protein>
    <recommendedName>
        <fullName evidence="7">DNA 3'-5' helicase</fullName>
        <ecNumber evidence="7">5.6.2.4</ecNumber>
    </recommendedName>
</protein>
<evidence type="ECO:0000256" key="9">
    <source>
        <dbReference type="PROSITE-ProRule" id="PRU00560"/>
    </source>
</evidence>
<proteinExistence type="predicted"/>
<evidence type="ECO:0000256" key="2">
    <source>
        <dbReference type="ARBA" id="ARBA00022801"/>
    </source>
</evidence>
<dbReference type="Gene3D" id="3.40.50.300">
    <property type="entry name" value="P-loop containing nucleotide triphosphate hydrolases"/>
    <property type="match status" value="2"/>
</dbReference>
<evidence type="ECO:0000313" key="13">
    <source>
        <dbReference type="Proteomes" id="UP000525389"/>
    </source>
</evidence>
<evidence type="ECO:0000256" key="6">
    <source>
        <dbReference type="ARBA" id="ARBA00034617"/>
    </source>
</evidence>
<dbReference type="GO" id="GO:0003677">
    <property type="term" value="F:DNA binding"/>
    <property type="evidence" value="ECO:0007669"/>
    <property type="project" value="InterPro"/>
</dbReference>
<dbReference type="EMBL" id="JACHFN010000013">
    <property type="protein sequence ID" value="MBB5235523.1"/>
    <property type="molecule type" value="Genomic_DNA"/>
</dbReference>
<keyword evidence="2 9" id="KW-0378">Hydrolase</keyword>
<comment type="caution">
    <text evidence="12">The sequence shown here is derived from an EMBL/GenBank/DDBJ whole genome shotgun (WGS) entry which is preliminary data.</text>
</comment>
<dbReference type="GO" id="GO:0043138">
    <property type="term" value="F:3'-5' DNA helicase activity"/>
    <property type="evidence" value="ECO:0007669"/>
    <property type="project" value="UniProtKB-EC"/>
</dbReference>
<evidence type="ECO:0000256" key="7">
    <source>
        <dbReference type="ARBA" id="ARBA00034808"/>
    </source>
</evidence>
<dbReference type="SUPFAM" id="SSF52540">
    <property type="entry name" value="P-loop containing nucleoside triphosphate hydrolases"/>
    <property type="match status" value="1"/>
</dbReference>
<keyword evidence="1 9" id="KW-0547">Nucleotide-binding</keyword>
<name>A0A7W8GHT5_9DEIO</name>
<comment type="catalytic activity">
    <reaction evidence="8">
        <text>ATP + H2O = ADP + phosphate + H(+)</text>
        <dbReference type="Rhea" id="RHEA:13065"/>
        <dbReference type="ChEBI" id="CHEBI:15377"/>
        <dbReference type="ChEBI" id="CHEBI:15378"/>
        <dbReference type="ChEBI" id="CHEBI:30616"/>
        <dbReference type="ChEBI" id="CHEBI:43474"/>
        <dbReference type="ChEBI" id="CHEBI:456216"/>
        <dbReference type="EC" id="5.6.2.4"/>
    </reaction>
</comment>
<sequence>MELTDVEPKERAAILEDLARLVRHPDGHGLDIARVQKTRHLLRLKVRRWRVFFAREAATIDVYAVRRRRGDNETYRNLDFGGAPLPVVASRLPQGAPLDDPEDEHLLNPGPPRQDECLPEPLVEGRLTLWEIPDPYHPALVRCRTADDLLAAPVPAEVVEAVLGRLYPRSAEEIAEQARYAVPSVAVLESFLEGRLSDLLLHLDEEQAAVAAWQRGGPTLVRGGPGTGKTVVALHRALHLAERGGGARILYTTYTTTLARYAEQLLSRLCEERGLDATLEVRTVDSVIARYAPGGTSTDVGDRAARECLREVLRERPDTRLTQLGARYLLDEFHEVIDGWGLTRLEEYLAADRQGRRLPLPRADRERVWDVYLRWRAALRGRGVVTWPQRRVVALARIQPAYDAVVVDEAQDLPPTALRCLLKLVRRPEGFTLAADTNQSLYQRGLSWRAIDAALDMRGRSAVLRRTYRSTREIHGLLSDLSAHPHLDVEELPLEPVRTGPRPLRLTFGGGTDYDRLTACILEQCRLHRIPLSGVAVLAPTNALAEDAVTELNARGVNAVHARGDDLDLDYPAVKALTLHSAKGLEFPLVVVTDLNEGQLPRRVRDVPPEEHATYEANDLRLLFVGCSRAMRQLVVTHDRERPSPFLRGIAAERWGEDRPG</sequence>
<organism evidence="12 13">
    <name type="scientific">Deinococcus budaensis</name>
    <dbReference type="NCBI Taxonomy" id="1665626"/>
    <lineage>
        <taxon>Bacteria</taxon>
        <taxon>Thermotogati</taxon>
        <taxon>Deinococcota</taxon>
        <taxon>Deinococci</taxon>
        <taxon>Deinococcales</taxon>
        <taxon>Deinococcaceae</taxon>
        <taxon>Deinococcus</taxon>
    </lineage>
</organism>
<accession>A0A7W8GHT5</accession>
<dbReference type="GO" id="GO:0016787">
    <property type="term" value="F:hydrolase activity"/>
    <property type="evidence" value="ECO:0007669"/>
    <property type="project" value="UniProtKB-UniRule"/>
</dbReference>
<dbReference type="Proteomes" id="UP000525389">
    <property type="component" value="Unassembled WGS sequence"/>
</dbReference>
<evidence type="ECO:0000256" key="3">
    <source>
        <dbReference type="ARBA" id="ARBA00022806"/>
    </source>
</evidence>
<dbReference type="Pfam" id="PF13361">
    <property type="entry name" value="UvrD_C"/>
    <property type="match status" value="1"/>
</dbReference>
<keyword evidence="4 9" id="KW-0067">ATP-binding</keyword>
<dbReference type="GO" id="GO:0005524">
    <property type="term" value="F:ATP binding"/>
    <property type="evidence" value="ECO:0007669"/>
    <property type="project" value="UniProtKB-UniRule"/>
</dbReference>
<dbReference type="Pfam" id="PF13245">
    <property type="entry name" value="AAA_19"/>
    <property type="match status" value="1"/>
</dbReference>
<feature type="domain" description="UvrD-like helicase ATP-binding" evidence="11">
    <location>
        <begin position="202"/>
        <end position="471"/>
    </location>
</feature>
<dbReference type="PANTHER" id="PTHR11070">
    <property type="entry name" value="UVRD / RECB / PCRA DNA HELICASE FAMILY MEMBER"/>
    <property type="match status" value="1"/>
</dbReference>
<dbReference type="InterPro" id="IPR000212">
    <property type="entry name" value="DNA_helicase_UvrD/REP"/>
</dbReference>
<gene>
    <name evidence="12" type="ORF">HNQ09_002980</name>
</gene>
<evidence type="ECO:0000313" key="12">
    <source>
        <dbReference type="EMBL" id="MBB5235523.1"/>
    </source>
</evidence>
<dbReference type="InterPro" id="IPR014016">
    <property type="entry name" value="UvrD-like_ATP-bd"/>
</dbReference>
<dbReference type="PANTHER" id="PTHR11070:SF45">
    <property type="entry name" value="DNA 3'-5' HELICASE"/>
    <property type="match status" value="1"/>
</dbReference>
<keyword evidence="5" id="KW-0413">Isomerase</keyword>
<dbReference type="InterPro" id="IPR014017">
    <property type="entry name" value="DNA_helicase_UvrD-like_C"/>
</dbReference>
<feature type="region of interest" description="Disordered" evidence="10">
    <location>
        <begin position="91"/>
        <end position="114"/>
    </location>
</feature>
<evidence type="ECO:0000256" key="5">
    <source>
        <dbReference type="ARBA" id="ARBA00023235"/>
    </source>
</evidence>
<evidence type="ECO:0000256" key="8">
    <source>
        <dbReference type="ARBA" id="ARBA00048988"/>
    </source>
</evidence>